<reference evidence="1 2" key="1">
    <citation type="submission" date="2015-03" db="EMBL/GenBank/DDBJ databases">
        <title>Draft genome sequences of two protease-producing strains of Arsukibacterium isolated from two cold and alkaline environments.</title>
        <authorList>
            <person name="Lylloff J.E."/>
            <person name="Skov L.B."/>
            <person name="Jepsen M."/>
            <person name="Hallin P.F."/>
            <person name="Sorensen S.J."/>
            <person name="Stougaard P."/>
            <person name="Glaring M.A."/>
        </authorList>
    </citation>
    <scope>NUCLEOTIDE SEQUENCE [LARGE SCALE GENOMIC DNA]</scope>
    <source>
        <strain evidence="1 2">GCM72</strain>
    </source>
</reference>
<evidence type="ECO:0008006" key="3">
    <source>
        <dbReference type="Google" id="ProtNLM"/>
    </source>
</evidence>
<organism evidence="1 2">
    <name type="scientific">Arsukibacterium ikkense</name>
    <dbReference type="NCBI Taxonomy" id="336831"/>
    <lineage>
        <taxon>Bacteria</taxon>
        <taxon>Pseudomonadati</taxon>
        <taxon>Pseudomonadota</taxon>
        <taxon>Gammaproteobacteria</taxon>
        <taxon>Chromatiales</taxon>
        <taxon>Chromatiaceae</taxon>
        <taxon>Arsukibacterium</taxon>
    </lineage>
</organism>
<accession>A0A0M2VBA9</accession>
<evidence type="ECO:0000313" key="2">
    <source>
        <dbReference type="Proteomes" id="UP000034228"/>
    </source>
</evidence>
<dbReference type="InterPro" id="IPR018247">
    <property type="entry name" value="EF_Hand_1_Ca_BS"/>
</dbReference>
<dbReference type="PATRIC" id="fig|336831.14.peg.2921"/>
<sequence length="592" mass="61262">MVAAGCCASTAVAAGKTYTLDADFALGVLDGVNYDAPNSDQLQLNAIGTTFPVAWIANAGEDTVSKFDTILNKEIARYRTWFGPAGQPGHFGHLGNAYSGAAPSRTAVDINGNAYVLNRHFSQGSNSAGVVLKILAEGFIDRNGNGVMDTSFDANDDGIIDVSEMLPMADTNGNGIIDDDEIQDERIAWVKRVPDGIGAPLRPTGTLGRAMCIGTDGNLWVGLFNDRTYYKISSADGSTIAGPVSTQPTVGEPNAGSWTPYGCLIDASGTLWSASLGSTLGKITNTQSNTGPYTVASFGGMSNYGIALGNGKVYLGSGNRQFDPATNTHSAIPNMTVGSSGIVVDGGGNIIAGSSTVRKVAPDGALLWQASLQAGGSSSVGIQVDANNDVLQIGFTSAGRIQKYRGTDGAPLGVFPVGNMPYTYSDATGLVARNVTNPTGTWTVVYDSGSGGTAWDNINWNDLTPPDTAVQVSYRTAETEAGLALMNYQLTGKGDTLASSGRFIQVQSRLNGNEQGNTPILFDLTIAAVDAGCDVNDDGATDSTDVALVRAAVGQTVQAGDVRDQDANGVITVNDARLCALKCSLPRCAIAP</sequence>
<dbReference type="STRING" id="336831.WG68_05905"/>
<dbReference type="PROSITE" id="PS00018">
    <property type="entry name" value="EF_HAND_1"/>
    <property type="match status" value="1"/>
</dbReference>
<dbReference type="AlphaFoldDB" id="A0A0M2VBA9"/>
<comment type="caution">
    <text evidence="1">The sequence shown here is derived from an EMBL/GenBank/DDBJ whole genome shotgun (WGS) entry which is preliminary data.</text>
</comment>
<keyword evidence="2" id="KW-1185">Reference proteome</keyword>
<gene>
    <name evidence="1" type="ORF">WG68_05905</name>
</gene>
<proteinExistence type="predicted"/>
<protein>
    <recommendedName>
        <fullName evidence="3">Dockerin domain-containing protein</fullName>
    </recommendedName>
</protein>
<evidence type="ECO:0000313" key="1">
    <source>
        <dbReference type="EMBL" id="KKO46428.1"/>
    </source>
</evidence>
<dbReference type="Proteomes" id="UP000034228">
    <property type="component" value="Unassembled WGS sequence"/>
</dbReference>
<dbReference type="EMBL" id="LAHO01000004">
    <property type="protein sequence ID" value="KKO46428.1"/>
    <property type="molecule type" value="Genomic_DNA"/>
</dbReference>
<name>A0A0M2VBA9_9GAMM</name>
<dbReference type="SUPFAM" id="SSF63829">
    <property type="entry name" value="Calcium-dependent phosphotriesterase"/>
    <property type="match status" value="1"/>
</dbReference>